<evidence type="ECO:0000313" key="1">
    <source>
        <dbReference type="EMBL" id="CAH1242861.1"/>
    </source>
</evidence>
<dbReference type="Proteomes" id="UP000838412">
    <property type="component" value="Chromosome 13"/>
</dbReference>
<keyword evidence="2" id="KW-1185">Reference proteome</keyword>
<sequence>MFIDLGLNKIKTIFPGSFQHIQLAHLDLTGNELSCLDEDVFRGQSLLARLHVSSDMLSSVHDARPHRMMWSLHRVANMIPGSATLVVQVPKFLFCIRHNAYELSLGWTFDSSNNLPPYIEVGINPGMSCGVLDRSLTTISIQAPVVVLATDGSLADILVPNKLEQCKKVWEYDGGIVLGMVGNPIFRLVSTATAGTGNTTFEGVALSVVQTQDTNTQATTESGCNRKHTTHTHDTHDNTKNITCILLTEDKHTELFFTVPQDPSQIHTTSTTYKTDTDHSSRLTHYSEYIETNYTSAEPTDNSTLQVNTTPGPKVPPTTDHVLISVVVSAVVSLVVFLVVLIWKVCAVRLNSEDERAIDDAHIWTIPPGVTLPGLLRSASLPTCSSTMASDDVASCRSLPAILQSIEATYCEIPDDMAAAQRPLPGLPHSSWKIPDDTLSGMVRSASLPAVTCTRGGDADDAASCRSLPAVLLSNDPTYSEIPDDIATALRSLPAQPHTYSEIPDDEESGPMLFYADAAAFSLRVIKKTSSDRHRSGRSIVTYGSTEQTKAQSSNLYRNASEGHGMGANRQPRTALVFRPADQRLRTYVNTTDEILSRGQNVTEAQITFHTSPDSHWPCKISGEGASITPRRASLPLVTLPNTYWPWEIPGTRDTPCRQSLPLVELPNTYWPWEIPGEGKRNTPRRASLSPATLPNTYCPWEIPGEGTRNTPRRASLSPATLPNTYWPWEIPGEGTRNTPRRASLSPATLPNTYWPWEIPGEGTSIPPRRASLPLVTLPNTY</sequence>
<reference evidence="1" key="1">
    <citation type="submission" date="2022-01" db="EMBL/GenBank/DDBJ databases">
        <authorList>
            <person name="Braso-Vives M."/>
        </authorList>
    </citation>
    <scope>NUCLEOTIDE SEQUENCE</scope>
</reference>
<dbReference type="SUPFAM" id="SSF52058">
    <property type="entry name" value="L domain-like"/>
    <property type="match status" value="1"/>
</dbReference>
<dbReference type="OrthoDB" id="1600340at2759"/>
<name>A0A8J9YWA8_BRALA</name>
<proteinExistence type="predicted"/>
<protein>
    <submittedName>
        <fullName evidence="1">ADGRA3 protein</fullName>
    </submittedName>
</protein>
<dbReference type="InterPro" id="IPR001611">
    <property type="entry name" value="Leu-rich_rpt"/>
</dbReference>
<accession>A0A8J9YWA8</accession>
<dbReference type="InterPro" id="IPR032675">
    <property type="entry name" value="LRR_dom_sf"/>
</dbReference>
<dbReference type="Pfam" id="PF13855">
    <property type="entry name" value="LRR_8"/>
    <property type="match status" value="1"/>
</dbReference>
<dbReference type="AlphaFoldDB" id="A0A8J9YWA8"/>
<evidence type="ECO:0000313" key="2">
    <source>
        <dbReference type="Proteomes" id="UP000838412"/>
    </source>
</evidence>
<organism evidence="1 2">
    <name type="scientific">Branchiostoma lanceolatum</name>
    <name type="common">Common lancelet</name>
    <name type="synonym">Amphioxus lanceolatum</name>
    <dbReference type="NCBI Taxonomy" id="7740"/>
    <lineage>
        <taxon>Eukaryota</taxon>
        <taxon>Metazoa</taxon>
        <taxon>Chordata</taxon>
        <taxon>Cephalochordata</taxon>
        <taxon>Leptocardii</taxon>
        <taxon>Amphioxiformes</taxon>
        <taxon>Branchiostomatidae</taxon>
        <taxon>Branchiostoma</taxon>
    </lineage>
</organism>
<dbReference type="EMBL" id="OV696698">
    <property type="protein sequence ID" value="CAH1242861.1"/>
    <property type="molecule type" value="Genomic_DNA"/>
</dbReference>
<gene>
    <name evidence="1" type="primary">ADGRA3</name>
    <name evidence="1" type="ORF">BLAG_LOCUS6060</name>
</gene>
<dbReference type="Gene3D" id="3.80.10.10">
    <property type="entry name" value="Ribonuclease Inhibitor"/>
    <property type="match status" value="1"/>
</dbReference>